<evidence type="ECO:0000313" key="2">
    <source>
        <dbReference type="Proteomes" id="UP000596742"/>
    </source>
</evidence>
<accession>A0A8B6BKK2</accession>
<dbReference type="AlphaFoldDB" id="A0A8B6BKK2"/>
<protein>
    <submittedName>
        <fullName evidence="1">Uncharacterized protein</fullName>
    </submittedName>
</protein>
<evidence type="ECO:0000313" key="1">
    <source>
        <dbReference type="EMBL" id="VDH92234.1"/>
    </source>
</evidence>
<dbReference type="PANTHER" id="PTHR31511:SF12">
    <property type="entry name" value="RHO TERMINATION FACTOR N-TERMINAL DOMAIN-CONTAINING PROTEIN"/>
    <property type="match status" value="1"/>
</dbReference>
<dbReference type="PANTHER" id="PTHR31511">
    <property type="entry name" value="PROTEIN CBG23764"/>
    <property type="match status" value="1"/>
</dbReference>
<sequence>MRGKDLKVWACDRARKEVTRLLQRWKLSLWLENNGMKKAKKSGHNYFDFEKIVKLQLNIDKHRPLGGSQYVDLPGWVKAKKAVVNVKNSDEECFKWAILSALHHDEVDQKSSARVTQYHQWKEELKLAGLTFPVSLKDISKFERTNPTLAINVYGIDKKEIYPLRILDAAKNGRGTLTCYG</sequence>
<name>A0A8B6BKK2_MYTGA</name>
<reference evidence="1" key="1">
    <citation type="submission" date="2018-11" db="EMBL/GenBank/DDBJ databases">
        <authorList>
            <person name="Alioto T."/>
            <person name="Alioto T."/>
        </authorList>
    </citation>
    <scope>NUCLEOTIDE SEQUENCE</scope>
</reference>
<dbReference type="Proteomes" id="UP000596742">
    <property type="component" value="Unassembled WGS sequence"/>
</dbReference>
<proteinExistence type="predicted"/>
<organism evidence="1 2">
    <name type="scientific">Mytilus galloprovincialis</name>
    <name type="common">Mediterranean mussel</name>
    <dbReference type="NCBI Taxonomy" id="29158"/>
    <lineage>
        <taxon>Eukaryota</taxon>
        <taxon>Metazoa</taxon>
        <taxon>Spiralia</taxon>
        <taxon>Lophotrochozoa</taxon>
        <taxon>Mollusca</taxon>
        <taxon>Bivalvia</taxon>
        <taxon>Autobranchia</taxon>
        <taxon>Pteriomorphia</taxon>
        <taxon>Mytilida</taxon>
        <taxon>Mytiloidea</taxon>
        <taxon>Mytilidae</taxon>
        <taxon>Mytilinae</taxon>
        <taxon>Mytilus</taxon>
    </lineage>
</organism>
<dbReference type="EMBL" id="UYJE01000314">
    <property type="protein sequence ID" value="VDH92234.1"/>
    <property type="molecule type" value="Genomic_DNA"/>
</dbReference>
<dbReference type="OrthoDB" id="2419425at2759"/>
<comment type="caution">
    <text evidence="1">The sequence shown here is derived from an EMBL/GenBank/DDBJ whole genome shotgun (WGS) entry which is preliminary data.</text>
</comment>
<gene>
    <name evidence="1" type="ORF">MGAL_10B025023</name>
</gene>
<keyword evidence="2" id="KW-1185">Reference proteome</keyword>